<dbReference type="RefSeq" id="WP_189489223.1">
    <property type="nucleotide sequence ID" value="NZ_BMZO01000004.1"/>
</dbReference>
<accession>A0A8J3DR64</accession>
<gene>
    <name evidence="2" type="ORF">GCM10010136_13780</name>
</gene>
<evidence type="ECO:0000313" key="3">
    <source>
        <dbReference type="Proteomes" id="UP000641137"/>
    </source>
</evidence>
<reference evidence="2" key="1">
    <citation type="journal article" date="2014" name="Int. J. Syst. Evol. Microbiol.">
        <title>Complete genome sequence of Corynebacterium casei LMG S-19264T (=DSM 44701T), isolated from a smear-ripened cheese.</title>
        <authorList>
            <consortium name="US DOE Joint Genome Institute (JGI-PGF)"/>
            <person name="Walter F."/>
            <person name="Albersmeier A."/>
            <person name="Kalinowski J."/>
            <person name="Ruckert C."/>
        </authorList>
    </citation>
    <scope>NUCLEOTIDE SEQUENCE</scope>
    <source>
        <strain evidence="2">KCTC 42097</strain>
    </source>
</reference>
<protein>
    <submittedName>
        <fullName evidence="2">Uncharacterized protein</fullName>
    </submittedName>
</protein>
<evidence type="ECO:0000256" key="1">
    <source>
        <dbReference type="SAM" id="SignalP"/>
    </source>
</evidence>
<organism evidence="2 3">
    <name type="scientific">Limoniibacter endophyticus</name>
    <dbReference type="NCBI Taxonomy" id="1565040"/>
    <lineage>
        <taxon>Bacteria</taxon>
        <taxon>Pseudomonadati</taxon>
        <taxon>Pseudomonadota</taxon>
        <taxon>Alphaproteobacteria</taxon>
        <taxon>Hyphomicrobiales</taxon>
        <taxon>Bartonellaceae</taxon>
        <taxon>Limoniibacter</taxon>
    </lineage>
</organism>
<keyword evidence="1" id="KW-0732">Signal</keyword>
<evidence type="ECO:0000313" key="2">
    <source>
        <dbReference type="EMBL" id="GHC68743.1"/>
    </source>
</evidence>
<dbReference type="Proteomes" id="UP000641137">
    <property type="component" value="Unassembled WGS sequence"/>
</dbReference>
<dbReference type="EMBL" id="BMZO01000004">
    <property type="protein sequence ID" value="GHC68743.1"/>
    <property type="molecule type" value="Genomic_DNA"/>
</dbReference>
<dbReference type="AlphaFoldDB" id="A0A8J3DR64"/>
<comment type="caution">
    <text evidence="2">The sequence shown here is derived from an EMBL/GenBank/DDBJ whole genome shotgun (WGS) entry which is preliminary data.</text>
</comment>
<name>A0A8J3DR64_9HYPH</name>
<feature type="signal peptide" evidence="1">
    <location>
        <begin position="1"/>
        <end position="27"/>
    </location>
</feature>
<reference evidence="2" key="2">
    <citation type="submission" date="2020-09" db="EMBL/GenBank/DDBJ databases">
        <authorList>
            <person name="Sun Q."/>
            <person name="Kim S."/>
        </authorList>
    </citation>
    <scope>NUCLEOTIDE SEQUENCE</scope>
    <source>
        <strain evidence="2">KCTC 42097</strain>
    </source>
</reference>
<proteinExistence type="predicted"/>
<keyword evidence="3" id="KW-1185">Reference proteome</keyword>
<sequence>MSVRKATFVKVAVVLLGMVPTISAANAQEWSFDGGWTSWVKESALLLNCTSDGANMVAVGREHYGDENKNSRILCGRPVFDDRVSYVAAGNWSSGYKKSDVSFTCPSNEALVGYEMRGDENGTIKFMCGSITWGGQPVQLGRTTAITQKESNSGIDCTSLNPQQVIVGFQHRGDENGDTTITCALLEKPSE</sequence>
<feature type="chain" id="PRO_5035223080" evidence="1">
    <location>
        <begin position="28"/>
        <end position="191"/>
    </location>
</feature>